<dbReference type="PANTHER" id="PTHR15932">
    <property type="entry name" value="UBIQUITIN INTERACTION MOTIF-CONTAINING PROTEIN 1"/>
    <property type="match status" value="1"/>
</dbReference>
<feature type="compositionally biased region" description="Polar residues" evidence="7">
    <location>
        <begin position="195"/>
        <end position="208"/>
    </location>
</feature>
<dbReference type="AlphaFoldDB" id="A0A9X0D6C1"/>
<evidence type="ECO:0000256" key="6">
    <source>
        <dbReference type="PROSITE-ProRule" id="PRU01256"/>
    </source>
</evidence>
<proteinExistence type="predicted"/>
<dbReference type="InterPro" id="IPR038868">
    <property type="entry name" value="RAP80"/>
</dbReference>
<accession>A0A9X0D6C1</accession>
<dbReference type="GO" id="GO:0070531">
    <property type="term" value="C:BRCA1-A complex"/>
    <property type="evidence" value="ECO:0007669"/>
    <property type="project" value="InterPro"/>
</dbReference>
<gene>
    <name evidence="9" type="ORF">OS493_004279</name>
</gene>
<dbReference type="PROSITE" id="PS51908">
    <property type="entry name" value="ZF_UBZ4"/>
    <property type="match status" value="1"/>
</dbReference>
<dbReference type="OrthoDB" id="5964500at2759"/>
<dbReference type="EMBL" id="MU825874">
    <property type="protein sequence ID" value="KAJ7387298.1"/>
    <property type="molecule type" value="Genomic_DNA"/>
</dbReference>
<evidence type="ECO:0000256" key="1">
    <source>
        <dbReference type="ARBA" id="ARBA00022723"/>
    </source>
</evidence>
<reference evidence="9" key="1">
    <citation type="submission" date="2023-01" db="EMBL/GenBank/DDBJ databases">
        <title>Genome assembly of the deep-sea coral Lophelia pertusa.</title>
        <authorList>
            <person name="Herrera S."/>
            <person name="Cordes E."/>
        </authorList>
    </citation>
    <scope>NUCLEOTIDE SEQUENCE</scope>
    <source>
        <strain evidence="9">USNM1676648</strain>
        <tissue evidence="9">Polyp</tissue>
    </source>
</reference>
<name>A0A9X0D6C1_9CNID</name>
<organism evidence="9 10">
    <name type="scientific">Desmophyllum pertusum</name>
    <dbReference type="NCBI Taxonomy" id="174260"/>
    <lineage>
        <taxon>Eukaryota</taxon>
        <taxon>Metazoa</taxon>
        <taxon>Cnidaria</taxon>
        <taxon>Anthozoa</taxon>
        <taxon>Hexacorallia</taxon>
        <taxon>Scleractinia</taxon>
        <taxon>Caryophylliina</taxon>
        <taxon>Caryophylliidae</taxon>
        <taxon>Desmophyllum</taxon>
    </lineage>
</organism>
<feature type="region of interest" description="Disordered" evidence="7">
    <location>
        <begin position="1"/>
        <end position="63"/>
    </location>
</feature>
<evidence type="ECO:0000256" key="7">
    <source>
        <dbReference type="SAM" id="MobiDB-lite"/>
    </source>
</evidence>
<sequence length="370" mass="41921">MLQAALDSRSPTTPRIKPRNKRSSSQSSPEIASSPESPFRKRNSQSPSEGPNEKKKKKPERKWSLAGDIRDEVSLFLEEIDFTKIDLQNITFKDLRSQMEAQRGCSLTKPEKKVFLQMTRLPLKRLCQLGMIVMIKRMFWNYPETNMMSVQLFKRLNNPTEQRNRPKKVRKLHEIPGHDEIFEVDVPSMCRRDQTSNAQRPLPSTSTVPKPENKGHRSAKAPRIPDPDEVFEVEDITSTSSRIPLDDDIDELPSMLYSNENNIPARQELFYDGDYQPSPIKKSSESMVECPICSTFFPATEVEFHAALCTGETGATRSVASPPRVATPNVDLIPCPMCSKLFPLAQIEQHADVCVETSICEGSNNIGERQ</sequence>
<dbReference type="GO" id="GO:0006302">
    <property type="term" value="P:double-strand break repair"/>
    <property type="evidence" value="ECO:0007669"/>
    <property type="project" value="InterPro"/>
</dbReference>
<feature type="domain" description="UBZ4-type" evidence="8">
    <location>
        <begin position="332"/>
        <end position="359"/>
    </location>
</feature>
<dbReference type="Proteomes" id="UP001163046">
    <property type="component" value="Unassembled WGS sequence"/>
</dbReference>
<evidence type="ECO:0000259" key="8">
    <source>
        <dbReference type="PROSITE" id="PS51908"/>
    </source>
</evidence>
<evidence type="ECO:0000256" key="4">
    <source>
        <dbReference type="ARBA" id="ARBA00022833"/>
    </source>
</evidence>
<comment type="caution">
    <text evidence="9">The sequence shown here is derived from an EMBL/GenBank/DDBJ whole genome shotgun (WGS) entry which is preliminary data.</text>
</comment>
<dbReference type="GO" id="GO:0042393">
    <property type="term" value="F:histone binding"/>
    <property type="evidence" value="ECO:0007669"/>
    <property type="project" value="TreeGrafter"/>
</dbReference>
<feature type="compositionally biased region" description="Low complexity" evidence="7">
    <location>
        <begin position="23"/>
        <end position="37"/>
    </location>
</feature>
<evidence type="ECO:0000256" key="2">
    <source>
        <dbReference type="ARBA" id="ARBA00022763"/>
    </source>
</evidence>
<evidence type="ECO:0000256" key="3">
    <source>
        <dbReference type="ARBA" id="ARBA00022771"/>
    </source>
</evidence>
<keyword evidence="5 6" id="KW-0234">DNA repair</keyword>
<keyword evidence="3 6" id="KW-0863">Zinc-finger</keyword>
<dbReference type="PANTHER" id="PTHR15932:SF2">
    <property type="entry name" value="BRCA1-A COMPLEX SUBUNIT RAP80"/>
    <property type="match status" value="1"/>
</dbReference>
<evidence type="ECO:0000256" key="5">
    <source>
        <dbReference type="ARBA" id="ARBA00023204"/>
    </source>
</evidence>
<keyword evidence="4" id="KW-0862">Zinc</keyword>
<feature type="region of interest" description="Disordered" evidence="7">
    <location>
        <begin position="192"/>
        <end position="230"/>
    </location>
</feature>
<dbReference type="GO" id="GO:0003677">
    <property type="term" value="F:DNA binding"/>
    <property type="evidence" value="ECO:0007669"/>
    <property type="project" value="InterPro"/>
</dbReference>
<dbReference type="GO" id="GO:0045739">
    <property type="term" value="P:positive regulation of DNA repair"/>
    <property type="evidence" value="ECO:0007669"/>
    <property type="project" value="TreeGrafter"/>
</dbReference>
<evidence type="ECO:0000313" key="10">
    <source>
        <dbReference type="Proteomes" id="UP001163046"/>
    </source>
</evidence>
<dbReference type="SMART" id="SM00734">
    <property type="entry name" value="ZnF_Rad18"/>
    <property type="match status" value="2"/>
</dbReference>
<evidence type="ECO:0000313" key="9">
    <source>
        <dbReference type="EMBL" id="KAJ7387298.1"/>
    </source>
</evidence>
<keyword evidence="1" id="KW-0479">Metal-binding</keyword>
<dbReference type="GO" id="GO:0008270">
    <property type="term" value="F:zinc ion binding"/>
    <property type="evidence" value="ECO:0007669"/>
    <property type="project" value="UniProtKB-KW"/>
</dbReference>
<dbReference type="InterPro" id="IPR006642">
    <property type="entry name" value="Rad18_UBZ4"/>
</dbReference>
<keyword evidence="10" id="KW-1185">Reference proteome</keyword>
<protein>
    <recommendedName>
        <fullName evidence="8">UBZ4-type domain-containing protein</fullName>
    </recommendedName>
</protein>
<keyword evidence="2 6" id="KW-0227">DNA damage</keyword>
<dbReference type="GO" id="GO:0070530">
    <property type="term" value="F:K63-linked polyubiquitin modification-dependent protein binding"/>
    <property type="evidence" value="ECO:0007669"/>
    <property type="project" value="InterPro"/>
</dbReference>
<dbReference type="Gene3D" id="3.30.160.60">
    <property type="entry name" value="Classic Zinc Finger"/>
    <property type="match status" value="1"/>
</dbReference>